<dbReference type="CDD" id="cd06224">
    <property type="entry name" value="REM"/>
    <property type="match status" value="1"/>
</dbReference>
<dbReference type="InterPro" id="IPR000651">
    <property type="entry name" value="Ras-like_Gua-exchang_fac_N"/>
</dbReference>
<dbReference type="SUPFAM" id="SSF54236">
    <property type="entry name" value="Ubiquitin-like"/>
    <property type="match status" value="1"/>
</dbReference>
<name>A0AAV3B484_PYXAD</name>
<dbReference type="InterPro" id="IPR001895">
    <property type="entry name" value="RASGEF_cat_dom"/>
</dbReference>
<dbReference type="SUPFAM" id="SSF48366">
    <property type="entry name" value="Ras GEF"/>
    <property type="match status" value="1"/>
</dbReference>
<dbReference type="SMART" id="SM00147">
    <property type="entry name" value="RasGEF"/>
    <property type="match status" value="1"/>
</dbReference>
<dbReference type="Gene3D" id="1.10.840.10">
    <property type="entry name" value="Ras guanine-nucleotide exchange factors catalytic domain"/>
    <property type="match status" value="1"/>
</dbReference>
<dbReference type="InterPro" id="IPR029071">
    <property type="entry name" value="Ubiquitin-like_domsf"/>
</dbReference>
<dbReference type="Pfam" id="PF00617">
    <property type="entry name" value="RasGEF"/>
    <property type="match status" value="1"/>
</dbReference>
<evidence type="ECO:0000259" key="5">
    <source>
        <dbReference type="PROSITE" id="PS50200"/>
    </source>
</evidence>
<organism evidence="7 8">
    <name type="scientific">Pyxicephalus adspersus</name>
    <name type="common">African bullfrog</name>
    <dbReference type="NCBI Taxonomy" id="30357"/>
    <lineage>
        <taxon>Eukaryota</taxon>
        <taxon>Metazoa</taxon>
        <taxon>Chordata</taxon>
        <taxon>Craniata</taxon>
        <taxon>Vertebrata</taxon>
        <taxon>Euteleostomi</taxon>
        <taxon>Amphibia</taxon>
        <taxon>Batrachia</taxon>
        <taxon>Anura</taxon>
        <taxon>Neobatrachia</taxon>
        <taxon>Ranoidea</taxon>
        <taxon>Pyxicephalidae</taxon>
        <taxon>Pyxicephalinae</taxon>
        <taxon>Pyxicephalus</taxon>
    </lineage>
</organism>
<dbReference type="PANTHER" id="PTHR23113">
    <property type="entry name" value="GUANINE NUCLEOTIDE EXCHANGE FACTOR"/>
    <property type="match status" value="1"/>
</dbReference>
<evidence type="ECO:0000313" key="8">
    <source>
        <dbReference type="Proteomes" id="UP001181693"/>
    </source>
</evidence>
<dbReference type="InterPro" id="IPR023578">
    <property type="entry name" value="Ras_GEF_dom_sf"/>
</dbReference>
<dbReference type="InterPro" id="IPR008937">
    <property type="entry name" value="Ras-like_GEF"/>
</dbReference>
<feature type="region of interest" description="Disordered" evidence="3">
    <location>
        <begin position="384"/>
        <end position="407"/>
    </location>
</feature>
<dbReference type="PROSITE" id="PS50212">
    <property type="entry name" value="RASGEF_NTER"/>
    <property type="match status" value="1"/>
</dbReference>
<dbReference type="Gene3D" id="1.20.870.10">
    <property type="entry name" value="Son of sevenless (SoS) protein Chain: S domain 1"/>
    <property type="match status" value="1"/>
</dbReference>
<keyword evidence="8" id="KW-1185">Reference proteome</keyword>
<evidence type="ECO:0000259" key="6">
    <source>
        <dbReference type="PROSITE" id="PS50212"/>
    </source>
</evidence>
<dbReference type="Proteomes" id="UP001181693">
    <property type="component" value="Unassembled WGS sequence"/>
</dbReference>
<feature type="region of interest" description="Disordered" evidence="3">
    <location>
        <begin position="559"/>
        <end position="597"/>
    </location>
</feature>
<dbReference type="PROSITE" id="PS00720">
    <property type="entry name" value="RASGEF"/>
    <property type="match status" value="1"/>
</dbReference>
<dbReference type="SMART" id="SM00229">
    <property type="entry name" value="RasGEFN"/>
    <property type="match status" value="1"/>
</dbReference>
<evidence type="ECO:0000259" key="4">
    <source>
        <dbReference type="PROSITE" id="PS50009"/>
    </source>
</evidence>
<feature type="domain" description="Ras-associating" evidence="5">
    <location>
        <begin position="608"/>
        <end position="695"/>
    </location>
</feature>
<dbReference type="InterPro" id="IPR000159">
    <property type="entry name" value="RA_dom"/>
</dbReference>
<proteinExistence type="predicted"/>
<dbReference type="CDD" id="cd00155">
    <property type="entry name" value="RasGEF"/>
    <property type="match status" value="1"/>
</dbReference>
<keyword evidence="1 2" id="KW-0344">Guanine-nucleotide releasing factor</keyword>
<evidence type="ECO:0000256" key="1">
    <source>
        <dbReference type="ARBA" id="ARBA00022658"/>
    </source>
</evidence>
<reference evidence="7" key="1">
    <citation type="thesis" date="2020" institute="ProQuest LLC" country="789 East Eisenhower Parkway, Ann Arbor, MI, USA">
        <title>Comparative Genomics and Chromosome Evolution.</title>
        <authorList>
            <person name="Mudd A.B."/>
        </authorList>
    </citation>
    <scope>NUCLEOTIDE SEQUENCE</scope>
    <source>
        <strain evidence="7">1538</strain>
        <tissue evidence="7">Blood</tissue>
    </source>
</reference>
<comment type="caution">
    <text evidence="7">The sequence shown here is derived from an EMBL/GenBank/DDBJ whole genome shotgun (WGS) entry which is preliminary data.</text>
</comment>
<sequence>MSDEEQPLAVKPSRAMGKEITMNPLQEWGEEVEDGAIFGVTLRRVRTERPSGDLLVIPGSPGYVHYKTCKVRSLRAGTLQKLVENLLVEYQGTDPSYVPTFLSTYRAFTSAEKVLELLLDRRLERLDDRESTSPGSPVPDMPSVQRVVRGLLQIWLERHPQDFRDSPQCLLLISHYLSQDSRESPNQLLRLIKSLEEEGDHDPSQNDWRQITRPAEGDCETCANSTSLLSYPPQDVAEQLTLIDVDLFQRLQSCHCLGSIWSQRDKKENKHVAPSVRATVAQFNAVTACVTASVLSDIQLKPQARAKVLEKWISIAQYCRFLRNFSSLRAILSALQSNSIYRLKRTWAAVSRDNLNIFHKLSAIFSDENNHEMSREILTKDEIPLRRTHSARNEPRPLQRSASQVRSARPVQGTVPYLGTFLTDLVMLDTALPDNIEGGMINFEKRRKEYEVLAKIQKLQLTCRHYVLTPKPEILQAFYTHRQLTEDQSYRISRTIEPPADSCPNSPRIRRKLTKRFSSLLLGSEVFSPKMNGDRVSPSGSCSSCEIDEGLIAALCPAETPTNKDKGNTQEALTPPSTPGREEAHRSVSSPRSPVSPSLPVYNQQIADLCIVRVSMENTHGNLYKSILLTSQDKSRVVIQRALHKHNIESCGPDDFQLVQLLSEGKELTIPDTANVYYAMNTSANFDFVLRRRMRNS</sequence>
<dbReference type="AlphaFoldDB" id="A0AAV3B484"/>
<feature type="compositionally biased region" description="Basic and acidic residues" evidence="3">
    <location>
        <begin position="384"/>
        <end position="397"/>
    </location>
</feature>
<gene>
    <name evidence="7" type="ORF">GDO54_006036</name>
</gene>
<dbReference type="GO" id="GO:0005886">
    <property type="term" value="C:plasma membrane"/>
    <property type="evidence" value="ECO:0007669"/>
    <property type="project" value="TreeGrafter"/>
</dbReference>
<dbReference type="GO" id="GO:0005085">
    <property type="term" value="F:guanyl-nucleotide exchange factor activity"/>
    <property type="evidence" value="ECO:0007669"/>
    <property type="project" value="UniProtKB-KW"/>
</dbReference>
<evidence type="ECO:0000313" key="7">
    <source>
        <dbReference type="EMBL" id="DBA29992.1"/>
    </source>
</evidence>
<dbReference type="Pfam" id="PF00788">
    <property type="entry name" value="RA"/>
    <property type="match status" value="1"/>
</dbReference>
<dbReference type="Gene3D" id="3.10.20.90">
    <property type="entry name" value="Phosphatidylinositol 3-kinase Catalytic Subunit, Chain A, domain 1"/>
    <property type="match status" value="1"/>
</dbReference>
<dbReference type="InterPro" id="IPR019804">
    <property type="entry name" value="Ras_G-nucl-exch_fac_CS"/>
</dbReference>
<accession>A0AAV3B484</accession>
<dbReference type="EMBL" id="DYDO01000002">
    <property type="protein sequence ID" value="DBA29992.1"/>
    <property type="molecule type" value="Genomic_DNA"/>
</dbReference>
<dbReference type="PROSITE" id="PS50009">
    <property type="entry name" value="RASGEF_CAT"/>
    <property type="match status" value="1"/>
</dbReference>
<feature type="domain" description="N-terminal Ras-GEF" evidence="6">
    <location>
        <begin position="70"/>
        <end position="200"/>
    </location>
</feature>
<feature type="compositionally biased region" description="Low complexity" evidence="3">
    <location>
        <begin position="587"/>
        <end position="597"/>
    </location>
</feature>
<dbReference type="PANTHER" id="PTHR23113:SF220">
    <property type="entry name" value="RAL GUANINE NUCLEOTIDE DISSOCIATION STIMULATOR-LIKE 3"/>
    <property type="match status" value="1"/>
</dbReference>
<dbReference type="PROSITE" id="PS50200">
    <property type="entry name" value="RA"/>
    <property type="match status" value="1"/>
</dbReference>
<dbReference type="SMART" id="SM00314">
    <property type="entry name" value="RA"/>
    <property type="match status" value="1"/>
</dbReference>
<evidence type="ECO:0008006" key="9">
    <source>
        <dbReference type="Google" id="ProtNLM"/>
    </source>
</evidence>
<protein>
    <recommendedName>
        <fullName evidence="9">Ral guanine nucleotide dissociation stimulator-like 3</fullName>
    </recommendedName>
</protein>
<dbReference type="GO" id="GO:0007265">
    <property type="term" value="P:Ras protein signal transduction"/>
    <property type="evidence" value="ECO:0007669"/>
    <property type="project" value="TreeGrafter"/>
</dbReference>
<feature type="domain" description="Ras-GEF" evidence="4">
    <location>
        <begin position="232"/>
        <end position="499"/>
    </location>
</feature>
<dbReference type="Pfam" id="PF00618">
    <property type="entry name" value="RasGEF_N"/>
    <property type="match status" value="1"/>
</dbReference>
<evidence type="ECO:0000256" key="2">
    <source>
        <dbReference type="PROSITE-ProRule" id="PRU00168"/>
    </source>
</evidence>
<dbReference type="InterPro" id="IPR036964">
    <property type="entry name" value="RASGEF_cat_dom_sf"/>
</dbReference>
<evidence type="ECO:0000256" key="3">
    <source>
        <dbReference type="SAM" id="MobiDB-lite"/>
    </source>
</evidence>